<gene>
    <name evidence="1" type="ORF">FTUN_6310</name>
</gene>
<protein>
    <submittedName>
        <fullName evidence="1">Uncharacterized protein</fullName>
    </submittedName>
</protein>
<accession>A0A6M5YXK4</accession>
<organism evidence="1 2">
    <name type="scientific">Frigoriglobus tundricola</name>
    <dbReference type="NCBI Taxonomy" id="2774151"/>
    <lineage>
        <taxon>Bacteria</taxon>
        <taxon>Pseudomonadati</taxon>
        <taxon>Planctomycetota</taxon>
        <taxon>Planctomycetia</taxon>
        <taxon>Gemmatales</taxon>
        <taxon>Gemmataceae</taxon>
        <taxon>Frigoriglobus</taxon>
    </lineage>
</organism>
<dbReference type="Proteomes" id="UP000503447">
    <property type="component" value="Chromosome"/>
</dbReference>
<dbReference type="EMBL" id="CP053452">
    <property type="protein sequence ID" value="QJW98715.1"/>
    <property type="molecule type" value="Genomic_DNA"/>
</dbReference>
<name>A0A6M5YXK4_9BACT</name>
<dbReference type="KEGG" id="ftj:FTUN_6310"/>
<keyword evidence="2" id="KW-1185">Reference proteome</keyword>
<proteinExistence type="predicted"/>
<sequence>MGGACFPFSGEFAHVMYELSYPATTTSIGDGTPFSNYVIDPWQACRGTFMTSGALTAPAAIATTGFTGAFIHGEGGCQIASAIPSGGATTTPTYTATLERFTNSSPTYAPGTGTVIASGIAADEGGAIFNYLDTTSVSGVTYYYRWWFTDGTSTVYFPSSTLAPLIARRRANGAPIFIAYAGDSVRERPSLYIAASTLSRFLDRPVNWFCYAKSGAYARNWTNGTNGVYTIYITGTPTSGQFVLNTALAGATAITGQYVPYNCTATQLQTILQDNTGAYSYPSANGQPNSTNNAIGGAGNVTVTGGPLPTSPLVVTFNGPTSQKKAFYVAPNASNSTLNNGATASVAVNYNGAAADTTYFVPMCTSIAAFSVADSDMQVVVDQAVGENDSTGGGVAANATLAGDYANYLLSGATYYASQGWKAIIHTPALARTPNTVYNAINVNTQGAAYEAALQAIDNGSTIRFGGSATLINVIIDPLGTADGLHASSASNETNWQRWCWARNTSNLILYGTLTPGAGGGGGGTRRFGIGFGG</sequence>
<evidence type="ECO:0000313" key="2">
    <source>
        <dbReference type="Proteomes" id="UP000503447"/>
    </source>
</evidence>
<dbReference type="AlphaFoldDB" id="A0A6M5YXK4"/>
<reference evidence="2" key="1">
    <citation type="submission" date="2020-05" db="EMBL/GenBank/DDBJ databases">
        <title>Frigoriglobus tundricola gen. nov., sp. nov., a psychrotolerant cellulolytic planctomycete of the family Gemmataceae with two divergent copies of 16S rRNA gene.</title>
        <authorList>
            <person name="Kulichevskaya I.S."/>
            <person name="Ivanova A.A."/>
            <person name="Naumoff D.G."/>
            <person name="Beletsky A.V."/>
            <person name="Rijpstra W.I.C."/>
            <person name="Sinninghe Damste J.S."/>
            <person name="Mardanov A.V."/>
            <person name="Ravin N.V."/>
            <person name="Dedysh S.N."/>
        </authorList>
    </citation>
    <scope>NUCLEOTIDE SEQUENCE [LARGE SCALE GENOMIC DNA]</scope>
    <source>
        <strain evidence="2">PL17</strain>
    </source>
</reference>
<evidence type="ECO:0000313" key="1">
    <source>
        <dbReference type="EMBL" id="QJW98715.1"/>
    </source>
</evidence>